<dbReference type="SUPFAM" id="SSF116734">
    <property type="entry name" value="DNA methylase specificity domain"/>
    <property type="match status" value="2"/>
</dbReference>
<dbReference type="InterPro" id="IPR000055">
    <property type="entry name" value="Restrct_endonuc_typeI_TRD"/>
</dbReference>
<dbReference type="GO" id="GO:0004519">
    <property type="term" value="F:endonuclease activity"/>
    <property type="evidence" value="ECO:0007669"/>
    <property type="project" value="UniProtKB-KW"/>
</dbReference>
<evidence type="ECO:0000256" key="1">
    <source>
        <dbReference type="ARBA" id="ARBA00010923"/>
    </source>
</evidence>
<dbReference type="PANTHER" id="PTHR43140">
    <property type="entry name" value="TYPE-1 RESTRICTION ENZYME ECOKI SPECIFICITY PROTEIN"/>
    <property type="match status" value="1"/>
</dbReference>
<dbReference type="InterPro" id="IPR051212">
    <property type="entry name" value="Type-I_RE_S_subunit"/>
</dbReference>
<evidence type="ECO:0000313" key="7">
    <source>
        <dbReference type="Proteomes" id="UP001059824"/>
    </source>
</evidence>
<feature type="coiled-coil region" evidence="4">
    <location>
        <begin position="177"/>
        <end position="204"/>
    </location>
</feature>
<dbReference type="Proteomes" id="UP001059824">
    <property type="component" value="Chromosome"/>
</dbReference>
<evidence type="ECO:0000259" key="5">
    <source>
        <dbReference type="Pfam" id="PF01420"/>
    </source>
</evidence>
<proteinExistence type="inferred from homology"/>
<keyword evidence="2" id="KW-0680">Restriction system</keyword>
<comment type="similarity">
    <text evidence="1">Belongs to the type-I restriction system S methylase family.</text>
</comment>
<evidence type="ECO:0000256" key="4">
    <source>
        <dbReference type="SAM" id="Coils"/>
    </source>
</evidence>
<protein>
    <submittedName>
        <fullName evidence="6">Restriction endonuclease subunit S</fullName>
    </submittedName>
</protein>
<dbReference type="GO" id="GO:0009307">
    <property type="term" value="P:DNA restriction-modification system"/>
    <property type="evidence" value="ECO:0007669"/>
    <property type="project" value="UniProtKB-KW"/>
</dbReference>
<evidence type="ECO:0000256" key="2">
    <source>
        <dbReference type="ARBA" id="ARBA00022747"/>
    </source>
</evidence>
<reference evidence="6" key="1">
    <citation type="journal article" date="2021" name="Nat. Microbiol.">
        <title>Cocultivation of an ultrasmall environmental parasitic bacterium with lytic ability against bacteria associated with wastewater foams.</title>
        <authorList>
            <person name="Batinovic S."/>
            <person name="Rose J.J.A."/>
            <person name="Ratcliffe J."/>
            <person name="Seviour R.J."/>
            <person name="Petrovski S."/>
        </authorList>
    </citation>
    <scope>NUCLEOTIDE SEQUENCE</scope>
    <source>
        <strain evidence="6">JR1</strain>
    </source>
</reference>
<keyword evidence="6" id="KW-0378">Hydrolase</keyword>
<keyword evidence="6" id="KW-0540">Nuclease</keyword>
<dbReference type="InterPro" id="IPR044946">
    <property type="entry name" value="Restrct_endonuc_typeI_TRD_sf"/>
</dbReference>
<organism evidence="6 7">
    <name type="scientific">Candidatus Mycosynbacter amalyticus</name>
    <dbReference type="NCBI Taxonomy" id="2665156"/>
    <lineage>
        <taxon>Bacteria</taxon>
        <taxon>Candidatus Saccharimonadota</taxon>
        <taxon>Candidatus Saccharimonadota incertae sedis</taxon>
        <taxon>Candidatus Mycosynbacter</taxon>
    </lineage>
</organism>
<evidence type="ECO:0000256" key="3">
    <source>
        <dbReference type="ARBA" id="ARBA00023125"/>
    </source>
</evidence>
<dbReference type="KEGG" id="mama:GII36_05595"/>
<accession>A0A857MNX3</accession>
<evidence type="ECO:0000313" key="6">
    <source>
        <dbReference type="EMBL" id="QHN43292.1"/>
    </source>
</evidence>
<dbReference type="AlphaFoldDB" id="A0A857MNX3"/>
<dbReference type="Gene3D" id="3.90.220.20">
    <property type="entry name" value="DNA methylase specificity domains"/>
    <property type="match status" value="2"/>
</dbReference>
<dbReference type="REBASE" id="479459">
    <property type="entry name" value="S.MamJR1ORF5600P"/>
</dbReference>
<dbReference type="EMBL" id="CP045921">
    <property type="protein sequence ID" value="QHN43292.1"/>
    <property type="molecule type" value="Genomic_DNA"/>
</dbReference>
<name>A0A857MNX3_9BACT</name>
<dbReference type="Pfam" id="PF01420">
    <property type="entry name" value="Methylase_S"/>
    <property type="match status" value="2"/>
</dbReference>
<keyword evidence="4" id="KW-0175">Coiled coil</keyword>
<feature type="domain" description="Type I restriction modification DNA specificity" evidence="5">
    <location>
        <begin position="59"/>
        <end position="192"/>
    </location>
</feature>
<gene>
    <name evidence="6" type="ORF">GII36_05595</name>
</gene>
<dbReference type="RefSeq" id="WP_260763326.1">
    <property type="nucleotide sequence ID" value="NZ_CP045921.1"/>
</dbReference>
<sequence length="397" mass="45279">MGKIDQLIAELCPNGVQFKHIWEVTAWDKKFNAVDNKKQPKTYKYSYLLASALRKLAVEGGDVKLLSTGGEVYGYTTEELAGKNISEGEIISIPWGGRATVQYYNGKFVTADNRIATSLDKNYLDNKYLYYFMLSNLRTIQSFYRGSGIQHPSMAKVLDMKIPIPPIEVQKEIVQILDKFTQLEAELEAELEARRKQYEYYRNQLLTFDEQRERVRWLTLGEVCNISRGRVMSKDYLTENSGDYPVYSSQTANNGVFGKIKTYDYDLESITWTTDGANAGSVFYHNNEKFSITNVCGLLQVKADNLSTRFLFYALQLLTKPHVSAGMGNPKLMSNVMAKIKVPIPSIEEQDKIVNILDNFDSLVNGMTEGLPAEIKARRQQYDYYRTKLLTFQEATA</sequence>
<feature type="domain" description="Type I restriction modification DNA specificity" evidence="5">
    <location>
        <begin position="219"/>
        <end position="376"/>
    </location>
</feature>
<keyword evidence="6" id="KW-0255">Endonuclease</keyword>
<dbReference type="CDD" id="cd17255">
    <property type="entry name" value="RMtype1_S_Fco49512ORF2615P-TRD2-CR2_like"/>
    <property type="match status" value="1"/>
</dbReference>
<keyword evidence="3" id="KW-0238">DNA-binding</keyword>
<dbReference type="PANTHER" id="PTHR43140:SF1">
    <property type="entry name" value="TYPE I RESTRICTION ENZYME ECOKI SPECIFICITY SUBUNIT"/>
    <property type="match status" value="1"/>
</dbReference>
<dbReference type="GO" id="GO:0003677">
    <property type="term" value="F:DNA binding"/>
    <property type="evidence" value="ECO:0007669"/>
    <property type="project" value="UniProtKB-KW"/>
</dbReference>
<keyword evidence="7" id="KW-1185">Reference proteome</keyword>